<dbReference type="SUPFAM" id="SSF55729">
    <property type="entry name" value="Acyl-CoA N-acyltransferases (Nat)"/>
    <property type="match status" value="1"/>
</dbReference>
<dbReference type="Pfam" id="PF00583">
    <property type="entry name" value="Acetyltransf_1"/>
    <property type="match status" value="1"/>
</dbReference>
<dbReference type="RefSeq" id="WP_209556010.1">
    <property type="nucleotide sequence ID" value="NZ_JAEDXU010000001.1"/>
</dbReference>
<dbReference type="InterPro" id="IPR000182">
    <property type="entry name" value="GNAT_dom"/>
</dbReference>
<reference evidence="4 5" key="1">
    <citation type="submission" date="2020-12" db="EMBL/GenBank/DDBJ databases">
        <title>Vagococcus allomyrinae sp. nov. and Enterococcus lavae sp. nov., isolated from the larvae of Allomyrina dichotoma.</title>
        <authorList>
            <person name="Lee S.D."/>
        </authorList>
    </citation>
    <scope>NUCLEOTIDE SEQUENCE [LARGE SCALE GENOMIC DNA]</scope>
    <source>
        <strain evidence="4 5">BWM-S5</strain>
    </source>
</reference>
<dbReference type="Proteomes" id="UP000673375">
    <property type="component" value="Unassembled WGS sequence"/>
</dbReference>
<keyword evidence="1" id="KW-0808">Transferase</keyword>
<gene>
    <name evidence="4" type="ORF">I6N96_03010</name>
</gene>
<proteinExistence type="predicted"/>
<evidence type="ECO:0000256" key="1">
    <source>
        <dbReference type="ARBA" id="ARBA00022679"/>
    </source>
</evidence>
<accession>A0ABS4CHA0</accession>
<dbReference type="PANTHER" id="PTHR43420:SF47">
    <property type="entry name" value="N-ACETYLTRANSFERASE DOMAIN-CONTAINING PROTEIN"/>
    <property type="match status" value="1"/>
</dbReference>
<dbReference type="EMBL" id="JAEDXU010000001">
    <property type="protein sequence ID" value="MBP1045234.1"/>
    <property type="molecule type" value="Genomic_DNA"/>
</dbReference>
<evidence type="ECO:0000313" key="5">
    <source>
        <dbReference type="Proteomes" id="UP000673375"/>
    </source>
</evidence>
<dbReference type="InterPro" id="IPR050680">
    <property type="entry name" value="YpeA/RimI_acetyltransf"/>
</dbReference>
<evidence type="ECO:0000256" key="2">
    <source>
        <dbReference type="ARBA" id="ARBA00023315"/>
    </source>
</evidence>
<dbReference type="InterPro" id="IPR016181">
    <property type="entry name" value="Acyl_CoA_acyltransferase"/>
</dbReference>
<evidence type="ECO:0000259" key="3">
    <source>
        <dbReference type="PROSITE" id="PS51186"/>
    </source>
</evidence>
<keyword evidence="2" id="KW-0012">Acyltransferase</keyword>
<protein>
    <submittedName>
        <fullName evidence="4">GNAT family N-acetyltransferase</fullName>
    </submittedName>
</protein>
<dbReference type="PROSITE" id="PS51186">
    <property type="entry name" value="GNAT"/>
    <property type="match status" value="1"/>
</dbReference>
<keyword evidence="5" id="KW-1185">Reference proteome</keyword>
<feature type="domain" description="N-acetyltransferase" evidence="3">
    <location>
        <begin position="3"/>
        <end position="172"/>
    </location>
</feature>
<name>A0ABS4CHA0_9ENTE</name>
<organism evidence="4 5">
    <name type="scientific">Enterococcus larvae</name>
    <dbReference type="NCBI Taxonomy" id="2794352"/>
    <lineage>
        <taxon>Bacteria</taxon>
        <taxon>Bacillati</taxon>
        <taxon>Bacillota</taxon>
        <taxon>Bacilli</taxon>
        <taxon>Lactobacillales</taxon>
        <taxon>Enterococcaceae</taxon>
        <taxon>Enterococcus</taxon>
    </lineage>
</organism>
<dbReference type="PANTHER" id="PTHR43420">
    <property type="entry name" value="ACETYLTRANSFERASE"/>
    <property type="match status" value="1"/>
</dbReference>
<sequence length="174" mass="19765">MTFKLEQANLNDLDELEQLYNATIDSLNENINYPGWIKGNYPVRETAADGITAGTLYVIRQKNRIAGTIILNHKPEPAYQEARWGIPAKKDEVFIIHTFVVHPSCSGQGIGEKMLKAAIDLAHKQNMKAIRLDVYENNLPAIRLYEKCGFDYITTVDLGLGMYGLDAFKLYEYY</sequence>
<comment type="caution">
    <text evidence="4">The sequence shown here is derived from an EMBL/GenBank/DDBJ whole genome shotgun (WGS) entry which is preliminary data.</text>
</comment>
<evidence type="ECO:0000313" key="4">
    <source>
        <dbReference type="EMBL" id="MBP1045234.1"/>
    </source>
</evidence>
<dbReference type="CDD" id="cd04301">
    <property type="entry name" value="NAT_SF"/>
    <property type="match status" value="1"/>
</dbReference>
<dbReference type="Gene3D" id="3.40.630.30">
    <property type="match status" value="1"/>
</dbReference>